<protein>
    <submittedName>
        <fullName evidence="1">Uncharacterized protein</fullName>
    </submittedName>
</protein>
<feature type="non-terminal residue" evidence="1">
    <location>
        <position position="1"/>
    </location>
</feature>
<proteinExistence type="predicted"/>
<name>X0XIK1_9ZZZZ</name>
<organism evidence="1">
    <name type="scientific">marine sediment metagenome</name>
    <dbReference type="NCBI Taxonomy" id="412755"/>
    <lineage>
        <taxon>unclassified sequences</taxon>
        <taxon>metagenomes</taxon>
        <taxon>ecological metagenomes</taxon>
    </lineage>
</organism>
<gene>
    <name evidence="1" type="ORF">S01H1_61734</name>
</gene>
<dbReference type="AlphaFoldDB" id="X0XIK1"/>
<sequence length="209" mass="23978">CYRLSKNCQDGCETDEANVHLLTATGKFKEPFVPVSISPSYDGYNWANLPTVDKVEVAVGKQLGSEGVWNETLVAVDSLQITAHTSDNKVFKSDVLMAVLEQPRDKRSWYCMNVYVTLEARNQLSSTDIWYHLGGWNDDGDTWDTQLYYLEQELDQFWATIIGPAEYLWSKIRSCLYGVIKDWKKIIFEEDETLTILYKDGTEKVHKSP</sequence>
<evidence type="ECO:0000313" key="1">
    <source>
        <dbReference type="EMBL" id="GAG36483.1"/>
    </source>
</evidence>
<comment type="caution">
    <text evidence="1">The sequence shown here is derived from an EMBL/GenBank/DDBJ whole genome shotgun (WGS) entry which is preliminary data.</text>
</comment>
<accession>X0XIK1</accession>
<reference evidence="1" key="1">
    <citation type="journal article" date="2014" name="Front. Microbiol.">
        <title>High frequency of phylogenetically diverse reductive dehalogenase-homologous genes in deep subseafloor sedimentary metagenomes.</title>
        <authorList>
            <person name="Kawai M."/>
            <person name="Futagami T."/>
            <person name="Toyoda A."/>
            <person name="Takaki Y."/>
            <person name="Nishi S."/>
            <person name="Hori S."/>
            <person name="Arai W."/>
            <person name="Tsubouchi T."/>
            <person name="Morono Y."/>
            <person name="Uchiyama I."/>
            <person name="Ito T."/>
            <person name="Fujiyama A."/>
            <person name="Inagaki F."/>
            <person name="Takami H."/>
        </authorList>
    </citation>
    <scope>NUCLEOTIDE SEQUENCE</scope>
    <source>
        <strain evidence="1">Expedition CK06-06</strain>
    </source>
</reference>
<dbReference type="EMBL" id="BARS01040510">
    <property type="protein sequence ID" value="GAG36483.1"/>
    <property type="molecule type" value="Genomic_DNA"/>
</dbReference>